<evidence type="ECO:0000256" key="1">
    <source>
        <dbReference type="ARBA" id="ARBA00004141"/>
    </source>
</evidence>
<evidence type="ECO:0000256" key="9">
    <source>
        <dbReference type="ARBA" id="ARBA00023136"/>
    </source>
</evidence>
<dbReference type="Proteomes" id="UP000606991">
    <property type="component" value="Unassembled WGS sequence"/>
</dbReference>
<dbReference type="Proteomes" id="UP000248724">
    <property type="component" value="Unassembled WGS sequence"/>
</dbReference>
<keyword evidence="5 11" id="KW-0812">Transmembrane</keyword>
<dbReference type="EMBL" id="QHBU01000149">
    <property type="protein sequence ID" value="PZR80530.1"/>
    <property type="molecule type" value="Genomic_DNA"/>
</dbReference>
<evidence type="ECO:0000256" key="2">
    <source>
        <dbReference type="ARBA" id="ARBA00005551"/>
    </source>
</evidence>
<feature type="transmembrane region" description="Helical" evidence="11">
    <location>
        <begin position="398"/>
        <end position="417"/>
    </location>
</feature>
<feature type="transmembrane region" description="Helical" evidence="11">
    <location>
        <begin position="6"/>
        <end position="25"/>
    </location>
</feature>
<keyword evidence="9 11" id="KW-0472">Membrane</keyword>
<dbReference type="EMBL" id="JAEKNS010000072">
    <property type="protein sequence ID" value="MBJ7594517.1"/>
    <property type="molecule type" value="Genomic_DNA"/>
</dbReference>
<evidence type="ECO:0000259" key="12">
    <source>
        <dbReference type="Pfam" id="PF00999"/>
    </source>
</evidence>
<evidence type="ECO:0000256" key="8">
    <source>
        <dbReference type="ARBA" id="ARBA00023065"/>
    </source>
</evidence>
<feature type="transmembrane region" description="Helical" evidence="11">
    <location>
        <begin position="175"/>
        <end position="199"/>
    </location>
</feature>
<evidence type="ECO:0000313" key="15">
    <source>
        <dbReference type="Proteomes" id="UP000248724"/>
    </source>
</evidence>
<dbReference type="PANTHER" id="PTHR43562">
    <property type="entry name" value="NAPA-TYPE SODIUM/HYDROGEN ANTIPORTER"/>
    <property type="match status" value="1"/>
</dbReference>
<dbReference type="RefSeq" id="WP_337310789.1">
    <property type="nucleotide sequence ID" value="NZ_JAEKNS010000072.1"/>
</dbReference>
<feature type="transmembrane region" description="Helical" evidence="11">
    <location>
        <begin position="367"/>
        <end position="386"/>
    </location>
</feature>
<feature type="transmembrane region" description="Helical" evidence="11">
    <location>
        <begin position="284"/>
        <end position="303"/>
    </location>
</feature>
<gene>
    <name evidence="14" type="ORF">DLM65_07765</name>
    <name evidence="13" type="ORF">JF886_06575</name>
</gene>
<feature type="transmembrane region" description="Helical" evidence="11">
    <location>
        <begin position="336"/>
        <end position="355"/>
    </location>
</feature>
<keyword evidence="10" id="KW-0739">Sodium transport</keyword>
<evidence type="ECO:0000256" key="4">
    <source>
        <dbReference type="ARBA" id="ARBA00022449"/>
    </source>
</evidence>
<dbReference type="InterPro" id="IPR038770">
    <property type="entry name" value="Na+/solute_symporter_sf"/>
</dbReference>
<dbReference type="GO" id="GO:0016020">
    <property type="term" value="C:membrane"/>
    <property type="evidence" value="ECO:0007669"/>
    <property type="project" value="UniProtKB-SubCell"/>
</dbReference>
<accession>A0A2W5Z5F1</accession>
<dbReference type="InterPro" id="IPR006153">
    <property type="entry name" value="Cation/H_exchanger_TM"/>
</dbReference>
<feature type="transmembrane region" description="Helical" evidence="11">
    <location>
        <begin position="107"/>
        <end position="128"/>
    </location>
</feature>
<evidence type="ECO:0000256" key="6">
    <source>
        <dbReference type="ARBA" id="ARBA00022989"/>
    </source>
</evidence>
<comment type="caution">
    <text evidence="14">The sequence shown here is derived from an EMBL/GenBank/DDBJ whole genome shotgun (WGS) entry which is preliminary data.</text>
</comment>
<accession>A0A934N9R7</accession>
<dbReference type="Gene3D" id="1.20.1530.20">
    <property type="match status" value="1"/>
</dbReference>
<dbReference type="Pfam" id="PF00999">
    <property type="entry name" value="Na_H_Exchanger"/>
    <property type="match status" value="1"/>
</dbReference>
<evidence type="ECO:0000313" key="14">
    <source>
        <dbReference type="EMBL" id="PZR80530.1"/>
    </source>
</evidence>
<comment type="similarity">
    <text evidence="2">Belongs to the monovalent cation:proton antiporter 2 (CPA2) transporter (TC 2.A.37) family.</text>
</comment>
<dbReference type="PANTHER" id="PTHR43562:SF3">
    <property type="entry name" value="SODIUM ION_PROTON EXCHANGER (EUROFUNG)"/>
    <property type="match status" value="1"/>
</dbReference>
<name>A0A2W5Z5F1_9BACT</name>
<evidence type="ECO:0000256" key="10">
    <source>
        <dbReference type="ARBA" id="ARBA00023201"/>
    </source>
</evidence>
<reference evidence="13 16" key="3">
    <citation type="submission" date="2020-10" db="EMBL/GenBank/DDBJ databases">
        <title>Ca. Dormibacterota MAGs.</title>
        <authorList>
            <person name="Montgomery K."/>
        </authorList>
    </citation>
    <scope>NUCLEOTIDE SEQUENCE [LARGE SCALE GENOMIC DNA]</scope>
    <source>
        <strain evidence="13">SC8812_S17_18</strain>
    </source>
</reference>
<evidence type="ECO:0000256" key="7">
    <source>
        <dbReference type="ARBA" id="ARBA00023053"/>
    </source>
</evidence>
<protein>
    <submittedName>
        <fullName evidence="14">Cation:proton antiporter</fullName>
    </submittedName>
</protein>
<keyword evidence="4" id="KW-0050">Antiport</keyword>
<organism evidence="14 15">
    <name type="scientific">Candidatus Aeolococcus gillhamiae</name>
    <dbReference type="NCBI Taxonomy" id="3127015"/>
    <lineage>
        <taxon>Bacteria</taxon>
        <taxon>Bacillati</taxon>
        <taxon>Candidatus Dormiibacterota</taxon>
        <taxon>Candidatus Dormibacteria</taxon>
        <taxon>Candidatus Aeolococcales</taxon>
        <taxon>Candidatus Aeolococcaceae</taxon>
        <taxon>Candidatus Aeolococcus</taxon>
    </lineage>
</organism>
<proteinExistence type="inferred from homology"/>
<sequence length="490" mass="51008">MSLSNFATLHLLLALSVILIAAHGMGFLFRRARQPQVAGEIVGGLLLGPTVLGALRPDLAHQLTAGSASTTAVLGAVYQLGQLLLMYCAGAALRARRRPGEGRTTSLIALLGNVVPFAAGALFLGVFNPGHLVGTAQNNTAFLLVFCCGVAVTSIPVISRILADLGILGTSFARIVLSVAVIEDLVLYVILSIALGLVAPVHGDNFTLASLLSIHPGSAAADAYYVVVSIAAFAVPLALGRSFVERLGSHRINVLGRGNALAFQIVFMMAMTSAALFLGISPIFGAFIAGLLAGTLTGTAASAQATIQSFAFGFFIPVYFAIVGLKLDLIHQFDPAFFALFLLFACAVKAMSVYAGARIARERRGSALNLAVALNARGGPAIVLASVALDAHVIAQRFYVDLVLLALLTSMLAGAWLDRALRRGTLFEDDPVSGRFLPGNAAHLTTVDLTGDPHDAAATLTSHQAVDTLFHGPSAVEQRVPVQPGEGGRQ</sequence>
<keyword evidence="3" id="KW-0813">Transport</keyword>
<dbReference type="GO" id="GO:0006814">
    <property type="term" value="P:sodium ion transport"/>
    <property type="evidence" value="ECO:0007669"/>
    <property type="project" value="UniProtKB-KW"/>
</dbReference>
<feature type="transmembrane region" description="Helical" evidence="11">
    <location>
        <begin position="140"/>
        <end position="163"/>
    </location>
</feature>
<dbReference type="GO" id="GO:1902600">
    <property type="term" value="P:proton transmembrane transport"/>
    <property type="evidence" value="ECO:0007669"/>
    <property type="project" value="InterPro"/>
</dbReference>
<reference evidence="14 15" key="1">
    <citation type="journal article" date="2017" name="Nature">
        <title>Atmospheric trace gases support primary production in Antarctic desert surface soil.</title>
        <authorList>
            <person name="Ji M."/>
            <person name="Greening C."/>
            <person name="Vanwonterghem I."/>
            <person name="Carere C.R."/>
            <person name="Bay S.K."/>
            <person name="Steen J.A."/>
            <person name="Montgomery K."/>
            <person name="Lines T."/>
            <person name="Beardall J."/>
            <person name="van Dorst J."/>
            <person name="Snape I."/>
            <person name="Stott M.B."/>
            <person name="Hugenholtz P."/>
            <person name="Ferrari B.C."/>
        </authorList>
    </citation>
    <scope>NUCLEOTIDE SEQUENCE [LARGE SCALE GENOMIC DNA]</scope>
    <source>
        <strain evidence="14">RRmetagenome_bin12</strain>
    </source>
</reference>
<reference evidence="14" key="2">
    <citation type="submission" date="2018-05" db="EMBL/GenBank/DDBJ databases">
        <authorList>
            <person name="Ferrari B."/>
        </authorList>
    </citation>
    <scope>NUCLEOTIDE SEQUENCE</scope>
    <source>
        <strain evidence="14">RRmetagenome_bin12</strain>
    </source>
</reference>
<feature type="transmembrane region" description="Helical" evidence="11">
    <location>
        <begin position="310"/>
        <end position="330"/>
    </location>
</feature>
<keyword evidence="8" id="KW-0406">Ion transport</keyword>
<dbReference type="GO" id="GO:0015297">
    <property type="term" value="F:antiporter activity"/>
    <property type="evidence" value="ECO:0007669"/>
    <property type="project" value="UniProtKB-KW"/>
</dbReference>
<evidence type="ECO:0000313" key="16">
    <source>
        <dbReference type="Proteomes" id="UP000606991"/>
    </source>
</evidence>
<evidence type="ECO:0000313" key="13">
    <source>
        <dbReference type="EMBL" id="MBJ7594517.1"/>
    </source>
</evidence>
<feature type="transmembrane region" description="Helical" evidence="11">
    <location>
        <begin position="219"/>
        <end position="239"/>
    </location>
</feature>
<comment type="subcellular location">
    <subcellularLocation>
        <location evidence="1">Membrane</location>
        <topology evidence="1">Multi-pass membrane protein</topology>
    </subcellularLocation>
</comment>
<keyword evidence="7" id="KW-0915">Sodium</keyword>
<evidence type="ECO:0000256" key="11">
    <source>
        <dbReference type="SAM" id="Phobius"/>
    </source>
</evidence>
<keyword evidence="6 11" id="KW-1133">Transmembrane helix</keyword>
<evidence type="ECO:0000256" key="5">
    <source>
        <dbReference type="ARBA" id="ARBA00022692"/>
    </source>
</evidence>
<feature type="transmembrane region" description="Helical" evidence="11">
    <location>
        <begin position="37"/>
        <end position="56"/>
    </location>
</feature>
<dbReference type="AlphaFoldDB" id="A0A2W5Z5F1"/>
<feature type="transmembrane region" description="Helical" evidence="11">
    <location>
        <begin position="76"/>
        <end position="95"/>
    </location>
</feature>
<feature type="domain" description="Cation/H+ exchanger transmembrane" evidence="12">
    <location>
        <begin position="22"/>
        <end position="421"/>
    </location>
</feature>
<evidence type="ECO:0000256" key="3">
    <source>
        <dbReference type="ARBA" id="ARBA00022448"/>
    </source>
</evidence>